<dbReference type="InterPro" id="IPR038312">
    <property type="entry name" value="DUF5063_sf"/>
</dbReference>
<organism evidence="1 2">
    <name type="scientific">Terrimicrobium sacchariphilum</name>
    <dbReference type="NCBI Taxonomy" id="690879"/>
    <lineage>
        <taxon>Bacteria</taxon>
        <taxon>Pseudomonadati</taxon>
        <taxon>Verrucomicrobiota</taxon>
        <taxon>Terrimicrobiia</taxon>
        <taxon>Terrimicrobiales</taxon>
        <taxon>Terrimicrobiaceae</taxon>
        <taxon>Terrimicrobium</taxon>
    </lineage>
</organism>
<comment type="caution">
    <text evidence="1">The sequence shown here is derived from an EMBL/GenBank/DDBJ whole genome shotgun (WGS) entry which is preliminary data.</text>
</comment>
<reference evidence="2" key="1">
    <citation type="journal article" date="2017" name="Genome Announc.">
        <title>Draft Genome Sequence of Terrimicrobium sacchariphilum NM-5T, a Facultative Anaerobic Soil Bacterium of the Class Spartobacteria.</title>
        <authorList>
            <person name="Qiu Y.L."/>
            <person name="Tourlousse D.M."/>
            <person name="Matsuura N."/>
            <person name="Ohashi A."/>
            <person name="Sekiguchi Y."/>
        </authorList>
    </citation>
    <scope>NUCLEOTIDE SEQUENCE [LARGE SCALE GENOMIC DNA]</scope>
    <source>
        <strain evidence="2">NM-5</strain>
    </source>
</reference>
<dbReference type="EMBL" id="BDCO01000002">
    <property type="protein sequence ID" value="GAT32488.1"/>
    <property type="molecule type" value="Genomic_DNA"/>
</dbReference>
<dbReference type="RefSeq" id="WP_075078319.1">
    <property type="nucleotide sequence ID" value="NZ_BDCO01000002.1"/>
</dbReference>
<accession>A0A146G6T6</accession>
<dbReference type="InParanoid" id="A0A146G6T6"/>
<proteinExistence type="predicted"/>
<protein>
    <recommendedName>
        <fullName evidence="3">DUF5063 domain-containing protein</fullName>
    </recommendedName>
</protein>
<name>A0A146G6T6_TERSA</name>
<evidence type="ECO:0008006" key="3">
    <source>
        <dbReference type="Google" id="ProtNLM"/>
    </source>
</evidence>
<evidence type="ECO:0000313" key="1">
    <source>
        <dbReference type="EMBL" id="GAT32488.1"/>
    </source>
</evidence>
<dbReference type="AlphaFoldDB" id="A0A146G6T6"/>
<dbReference type="STRING" id="690879.TSACC_2887"/>
<dbReference type="InterPro" id="IPR032025">
    <property type="entry name" value="DUF5063"/>
</dbReference>
<dbReference type="OrthoDB" id="5565794at2"/>
<dbReference type="Pfam" id="PF16702">
    <property type="entry name" value="DUF5063"/>
    <property type="match status" value="1"/>
</dbReference>
<dbReference type="Gene3D" id="1.20.120.1550">
    <property type="entry name" value="Protein of unknown function DUF5063"/>
    <property type="match status" value="1"/>
</dbReference>
<sequence length="163" mass="18595">MVAPSLDEFRTAAEQYCALFTREEPIEARDIWTFRDLLLRLIFHITAVESHPHGTDHDDDQPGMEGYYRAVKKLEALPFNLYRVVFDPHDFEEKDEPVTGSLSDDLADIYGDLAGSVALAQAGHVDDACFYWALLYRSHWARHAVSALAAIEIYRTDRCESTE</sequence>
<keyword evidence="2" id="KW-1185">Reference proteome</keyword>
<dbReference type="Proteomes" id="UP000076023">
    <property type="component" value="Unassembled WGS sequence"/>
</dbReference>
<evidence type="ECO:0000313" key="2">
    <source>
        <dbReference type="Proteomes" id="UP000076023"/>
    </source>
</evidence>
<gene>
    <name evidence="1" type="ORF">TSACC_2887</name>
</gene>